<evidence type="ECO:0000259" key="3">
    <source>
        <dbReference type="Pfam" id="PF03217"/>
    </source>
</evidence>
<comment type="caution">
    <text evidence="4">The sequence shown here is derived from an EMBL/GenBank/DDBJ whole genome shotgun (WGS) entry which is preliminary data.</text>
</comment>
<dbReference type="OrthoDB" id="2319609at2"/>
<feature type="region of interest" description="Disordered" evidence="1">
    <location>
        <begin position="174"/>
        <end position="201"/>
    </location>
</feature>
<dbReference type="Proteomes" id="UP000235649">
    <property type="component" value="Unassembled WGS sequence"/>
</dbReference>
<gene>
    <name evidence="4" type="ORF">CBP76_05540</name>
</gene>
<feature type="signal peptide" evidence="2">
    <location>
        <begin position="1"/>
        <end position="22"/>
    </location>
</feature>
<feature type="compositionally biased region" description="Polar residues" evidence="1">
    <location>
        <begin position="174"/>
        <end position="183"/>
    </location>
</feature>
<accession>A0A2N7AUZ7</accession>
<feature type="domain" description="S-layer protein C-terminal" evidence="3">
    <location>
        <begin position="205"/>
        <end position="255"/>
    </location>
</feature>
<name>A0A2N7AUZ7_9LACO</name>
<evidence type="ECO:0000313" key="4">
    <source>
        <dbReference type="EMBL" id="PMD71443.1"/>
    </source>
</evidence>
<dbReference type="EMBL" id="NIPR01000012">
    <property type="protein sequence ID" value="PMD71443.1"/>
    <property type="molecule type" value="Genomic_DNA"/>
</dbReference>
<reference evidence="4 5" key="1">
    <citation type="submission" date="2017-05" db="EMBL/GenBank/DDBJ databases">
        <title>Lactobacillus nurukis nov., sp. nov., isolated from nuruk.</title>
        <authorList>
            <person name="Kim S.-J."/>
        </authorList>
    </citation>
    <scope>NUCLEOTIDE SEQUENCE [LARGE SCALE GENOMIC DNA]</scope>
    <source>
        <strain evidence="4 5">SYF10-1a</strain>
    </source>
</reference>
<feature type="domain" description="S-layer protein C-terminal" evidence="3">
    <location>
        <begin position="46"/>
        <end position="92"/>
    </location>
</feature>
<feature type="chain" id="PRO_5039267227" description="S-layer protein C-terminal domain-containing protein" evidence="2">
    <location>
        <begin position="23"/>
        <end position="439"/>
    </location>
</feature>
<organism evidence="4 5">
    <name type="scientific">Companilactobacillus nuruki</name>
    <dbReference type="NCBI Taxonomy" id="1993540"/>
    <lineage>
        <taxon>Bacteria</taxon>
        <taxon>Bacillati</taxon>
        <taxon>Bacillota</taxon>
        <taxon>Bacilli</taxon>
        <taxon>Lactobacillales</taxon>
        <taxon>Lactobacillaceae</taxon>
        <taxon>Companilactobacillus</taxon>
    </lineage>
</organism>
<feature type="domain" description="S-layer protein C-terminal" evidence="3">
    <location>
        <begin position="129"/>
        <end position="170"/>
    </location>
</feature>
<evidence type="ECO:0000313" key="5">
    <source>
        <dbReference type="Proteomes" id="UP000235649"/>
    </source>
</evidence>
<evidence type="ECO:0000256" key="2">
    <source>
        <dbReference type="SAM" id="SignalP"/>
    </source>
</evidence>
<evidence type="ECO:0000256" key="1">
    <source>
        <dbReference type="SAM" id="MobiDB-lite"/>
    </source>
</evidence>
<sequence>MNKNKVLLASTLAILIAPTVLGNISNTATPVQAATSNLTGTVRRGGAVLYDNNGNMIPNSSLGNYTSWKLGSSFTKNGTTYYEVATNQYVDADSVSIDDGTTLLNPTTNDTGLEAVNPVATIQNGGGTVYDANGYATNRVLPNGSSWKIANIATINGERYLQVGGNEYIKEAGATQSDDNIPQTNSSTATNTSTPSSTNRVGMIMGGDTAVVDANGKSTGITLPNLSSWQLGQDVLTINGTNYYQVATNEYVPVSSVHVQGTNDYQPSTPAENGQANPISTTITLINSSQVLDDNGNDTGKTLPAGSSWHADQSKVMHNYVYYRVATNEWISNGGFYGNTDIFGNGPATVTLATAVQLYDSSTNSYTRSLPKASSWKVSSSVQNYNNQIFVQVSKNEWIPLPKDPNKSIFVVYSADSSLYASFAYAATYEPDFAKNPVY</sequence>
<proteinExistence type="predicted"/>
<dbReference type="Pfam" id="PF03217">
    <property type="entry name" value="SlpA"/>
    <property type="match status" value="3"/>
</dbReference>
<dbReference type="InterPro" id="IPR024968">
    <property type="entry name" value="SlpA_C_lactobacillus"/>
</dbReference>
<dbReference type="AlphaFoldDB" id="A0A2N7AUZ7"/>
<keyword evidence="2" id="KW-0732">Signal</keyword>
<protein>
    <recommendedName>
        <fullName evidence="3">S-layer protein C-terminal domain-containing protein</fullName>
    </recommendedName>
</protein>
<feature type="compositionally biased region" description="Low complexity" evidence="1">
    <location>
        <begin position="184"/>
        <end position="199"/>
    </location>
</feature>
<keyword evidence="5" id="KW-1185">Reference proteome</keyword>
<dbReference type="RefSeq" id="WP_102195949.1">
    <property type="nucleotide sequence ID" value="NZ_NIPR01000012.1"/>
</dbReference>